<protein>
    <submittedName>
        <fullName evidence="1">7-keto-8-aminopelargonate synthetase</fullName>
    </submittedName>
</protein>
<dbReference type="EMBL" id="BALG01000025">
    <property type="protein sequence ID" value="GAC41239.1"/>
    <property type="molecule type" value="Genomic_DNA"/>
</dbReference>
<accession>M9LYM9</accession>
<evidence type="ECO:0000313" key="1">
    <source>
        <dbReference type="EMBL" id="GAC41239.1"/>
    </source>
</evidence>
<gene>
    <name evidence="1" type="ORF">PPOP_0589</name>
</gene>
<sequence>MFRERPQRMINVAYGVDSFDPMPTKEAYQTMLHFGSYNYSGLNGHPKIIEVAMDAL</sequence>
<name>M9LYM9_PAEPP</name>
<organism evidence="1 2">
    <name type="scientific">Paenibacillus popilliae ATCC 14706</name>
    <dbReference type="NCBI Taxonomy" id="1212764"/>
    <lineage>
        <taxon>Bacteria</taxon>
        <taxon>Bacillati</taxon>
        <taxon>Bacillota</taxon>
        <taxon>Bacilli</taxon>
        <taxon>Bacillales</taxon>
        <taxon>Paenibacillaceae</taxon>
        <taxon>Paenibacillus</taxon>
    </lineage>
</organism>
<evidence type="ECO:0000313" key="2">
    <source>
        <dbReference type="Proteomes" id="UP000029453"/>
    </source>
</evidence>
<dbReference type="AlphaFoldDB" id="M9LYM9"/>
<proteinExistence type="predicted"/>
<keyword evidence="2" id="KW-1185">Reference proteome</keyword>
<comment type="caution">
    <text evidence="1">The sequence shown here is derived from an EMBL/GenBank/DDBJ whole genome shotgun (WGS) entry which is preliminary data.</text>
</comment>
<reference evidence="1 2" key="1">
    <citation type="submission" date="2012-10" db="EMBL/GenBank/DDBJ databases">
        <title>Draft Genome Sequence of Paenibacillus popilliae ATCC 14706T.</title>
        <authorList>
            <person name="Iiyama K."/>
            <person name="Mori K."/>
            <person name="Mon H."/>
            <person name="Chieda Y."/>
            <person name="Lee J.M."/>
            <person name="Kusakabe T."/>
            <person name="Tashiro K."/>
            <person name="Asano S."/>
            <person name="Yasunaga-Aoki C."/>
            <person name="Shimizu S."/>
        </authorList>
    </citation>
    <scope>NUCLEOTIDE SEQUENCE [LARGE SCALE GENOMIC DNA]</scope>
    <source>
        <strain evidence="1 2">ATCC 14706</strain>
    </source>
</reference>
<dbReference type="Proteomes" id="UP000029453">
    <property type="component" value="Unassembled WGS sequence"/>
</dbReference>